<sequence>MVDSGTIIVPATPASITAATLFAPMFQINWQSSDGPDFAAAPRTSPSLSQPTDTGSPVPTATRAPSLVGTQTVYTDSSPTGGLEMASTSETVVATAAASSGVAGNDEDSGSQDDDQASKSDKNGSGFPVGATIGVSVAGGLGATAVAIWAVIMWQRRRQWKSEMLQGISDDRMLQLDSIYEAARPKTFDTAGRETMFGLDRQGTQPSRPGPDLMYGPGQETSRVLRAGPRRSPQLVGHFPGATMAYEANPTGLRDLPKDGGLGPYYYRQ</sequence>
<comment type="caution">
    <text evidence="3">The sequence shown here is derived from an EMBL/GenBank/DDBJ whole genome shotgun (WGS) entry which is preliminary data.</text>
</comment>
<accession>A0A423VRI5</accession>
<keyword evidence="2" id="KW-0472">Membrane</keyword>
<feature type="compositionally biased region" description="Acidic residues" evidence="1">
    <location>
        <begin position="105"/>
        <end position="115"/>
    </location>
</feature>
<evidence type="ECO:0000256" key="1">
    <source>
        <dbReference type="SAM" id="MobiDB-lite"/>
    </source>
</evidence>
<feature type="compositionally biased region" description="Low complexity" evidence="1">
    <location>
        <begin position="86"/>
        <end position="104"/>
    </location>
</feature>
<keyword evidence="4" id="KW-1185">Reference proteome</keyword>
<dbReference type="EMBL" id="LKEA01000044">
    <property type="protein sequence ID" value="ROV93629.1"/>
    <property type="molecule type" value="Genomic_DNA"/>
</dbReference>
<evidence type="ECO:0000313" key="3">
    <source>
        <dbReference type="EMBL" id="ROV93629.1"/>
    </source>
</evidence>
<protein>
    <recommendedName>
        <fullName evidence="5">Mid2 domain-containing protein</fullName>
    </recommendedName>
</protein>
<feature type="region of interest" description="Disordered" evidence="1">
    <location>
        <begin position="247"/>
        <end position="269"/>
    </location>
</feature>
<keyword evidence="2" id="KW-1133">Transmembrane helix</keyword>
<proteinExistence type="predicted"/>
<evidence type="ECO:0008006" key="5">
    <source>
        <dbReference type="Google" id="ProtNLM"/>
    </source>
</evidence>
<reference evidence="3 4" key="1">
    <citation type="submission" date="2015-09" db="EMBL/GenBank/DDBJ databases">
        <title>Host preference determinants of Valsa canker pathogens revealed by comparative genomics.</title>
        <authorList>
            <person name="Yin Z."/>
            <person name="Huang L."/>
        </authorList>
    </citation>
    <scope>NUCLEOTIDE SEQUENCE [LARGE SCALE GENOMIC DNA]</scope>
    <source>
        <strain evidence="3 4">03-1</strain>
    </source>
</reference>
<dbReference type="STRING" id="356882.A0A423VRI5"/>
<name>A0A423VRI5_9PEZI</name>
<evidence type="ECO:0000313" key="4">
    <source>
        <dbReference type="Proteomes" id="UP000283895"/>
    </source>
</evidence>
<keyword evidence="2" id="KW-0812">Transmembrane</keyword>
<organism evidence="3 4">
    <name type="scientific">Cytospora schulzeri</name>
    <dbReference type="NCBI Taxonomy" id="448051"/>
    <lineage>
        <taxon>Eukaryota</taxon>
        <taxon>Fungi</taxon>
        <taxon>Dikarya</taxon>
        <taxon>Ascomycota</taxon>
        <taxon>Pezizomycotina</taxon>
        <taxon>Sordariomycetes</taxon>
        <taxon>Sordariomycetidae</taxon>
        <taxon>Diaporthales</taxon>
        <taxon>Cytosporaceae</taxon>
        <taxon>Cytospora</taxon>
    </lineage>
</organism>
<dbReference type="AlphaFoldDB" id="A0A423VRI5"/>
<feature type="transmembrane region" description="Helical" evidence="2">
    <location>
        <begin position="129"/>
        <end position="154"/>
    </location>
</feature>
<evidence type="ECO:0000256" key="2">
    <source>
        <dbReference type="SAM" id="Phobius"/>
    </source>
</evidence>
<gene>
    <name evidence="3" type="ORF">VMCG_08080</name>
</gene>
<dbReference type="Proteomes" id="UP000283895">
    <property type="component" value="Unassembled WGS sequence"/>
</dbReference>
<feature type="compositionally biased region" description="Polar residues" evidence="1">
    <location>
        <begin position="68"/>
        <end position="80"/>
    </location>
</feature>
<feature type="compositionally biased region" description="Polar residues" evidence="1">
    <location>
        <begin position="44"/>
        <end position="59"/>
    </location>
</feature>
<feature type="region of interest" description="Disordered" evidence="1">
    <location>
        <begin position="34"/>
        <end position="126"/>
    </location>
</feature>
<dbReference type="OrthoDB" id="5429716at2759"/>